<dbReference type="InterPro" id="IPR001296">
    <property type="entry name" value="Glyco_trans_1"/>
</dbReference>
<dbReference type="EMBL" id="SDCQ01000067">
    <property type="protein sequence ID" value="TCX81373.1"/>
    <property type="molecule type" value="Genomic_DNA"/>
</dbReference>
<organism evidence="3">
    <name type="scientific">Klebsiella pneumoniae</name>
    <dbReference type="NCBI Taxonomy" id="573"/>
    <lineage>
        <taxon>Bacteria</taxon>
        <taxon>Pseudomonadati</taxon>
        <taxon>Pseudomonadota</taxon>
        <taxon>Gammaproteobacteria</taxon>
        <taxon>Enterobacterales</taxon>
        <taxon>Enterobacteriaceae</taxon>
        <taxon>Klebsiella/Raoultella group</taxon>
        <taxon>Klebsiella</taxon>
        <taxon>Klebsiella pneumoniae complex</taxon>
    </lineage>
</organism>
<comment type="caution">
    <text evidence="3">The sequence shown here is derived from an EMBL/GenBank/DDBJ whole genome shotgun (WGS) entry which is preliminary data.</text>
</comment>
<dbReference type="PANTHER" id="PTHR46401">
    <property type="entry name" value="GLYCOSYLTRANSFERASE WBBK-RELATED"/>
    <property type="match status" value="1"/>
</dbReference>
<dbReference type="GO" id="GO:0009103">
    <property type="term" value="P:lipopolysaccharide biosynthetic process"/>
    <property type="evidence" value="ECO:0007669"/>
    <property type="project" value="TreeGrafter"/>
</dbReference>
<evidence type="ECO:0000259" key="2">
    <source>
        <dbReference type="Pfam" id="PF00534"/>
    </source>
</evidence>
<dbReference type="Gene3D" id="3.40.50.2000">
    <property type="entry name" value="Glycogen Phosphorylase B"/>
    <property type="match status" value="1"/>
</dbReference>
<dbReference type="PANTHER" id="PTHR46401:SF2">
    <property type="entry name" value="GLYCOSYLTRANSFERASE WBBK-RELATED"/>
    <property type="match status" value="1"/>
</dbReference>
<dbReference type="AlphaFoldDB" id="A0A483M1W6"/>
<dbReference type="GO" id="GO:0016757">
    <property type="term" value="F:glycosyltransferase activity"/>
    <property type="evidence" value="ECO:0007669"/>
    <property type="project" value="InterPro"/>
</dbReference>
<evidence type="ECO:0000256" key="1">
    <source>
        <dbReference type="ARBA" id="ARBA00022679"/>
    </source>
</evidence>
<proteinExistence type="predicted"/>
<reference evidence="3" key="1">
    <citation type="submission" date="2019-01" db="EMBL/GenBank/DDBJ databases">
        <authorList>
            <person name="Lista F."/>
            <person name="Anselmo A."/>
        </authorList>
    </citation>
    <scope>NUCLEOTIDE SEQUENCE</scope>
    <source>
        <strain evidence="3">6S</strain>
    </source>
</reference>
<gene>
    <name evidence="3" type="ORF">ETE87_27945</name>
</gene>
<evidence type="ECO:0000313" key="3">
    <source>
        <dbReference type="EMBL" id="TCX81373.1"/>
    </source>
</evidence>
<dbReference type="SUPFAM" id="SSF53756">
    <property type="entry name" value="UDP-Glycosyltransferase/glycogen phosphorylase"/>
    <property type="match status" value="1"/>
</dbReference>
<dbReference type="Pfam" id="PF00534">
    <property type="entry name" value="Glycos_transf_1"/>
    <property type="match status" value="1"/>
</dbReference>
<sequence>MNIAFLCREDFFRKFGGDTNQVLKYKKYWESDKNHRVDIITKQNFEINYDLFIVVNIDRFLETFYFLRKLKKANKLHKTSILCIHHNFDDVVFFEKNIKKGFSGLLASIGGYFLREKAKDLILSFKNRVFRVSALRELCSSQSFFLNSIKDDVLFIFLSEGEKFSLEKDFNLKLKEENLNFTKNGCEMESALPVSNNEYEYDILVSGRIEPRKNQIRIINDLCTTNYKICFVGGANENNAIYFDKFMELINRFPNMMYLGKVSPEEMTRLYYKSKIHISASWFEVSSLVDLEAYYCGCSVISSKNGYTSELLGERVFYFDPKENENLSAVVGDAMKAIPVKDYKEFIAMHHDWEINSLKLLRDLEYKIEGRNV</sequence>
<name>A0A483M1W6_KLEPN</name>
<protein>
    <submittedName>
        <fullName evidence="3">Glycosyltransferase family 1 protein</fullName>
    </submittedName>
</protein>
<keyword evidence="1 3" id="KW-0808">Transferase</keyword>
<feature type="domain" description="Glycosyl transferase family 1" evidence="2">
    <location>
        <begin position="197"/>
        <end position="335"/>
    </location>
</feature>
<accession>A0A483M1W6</accession>